<dbReference type="Pfam" id="PF05201">
    <property type="entry name" value="GlutR_N"/>
    <property type="match status" value="1"/>
</dbReference>
<feature type="binding site" evidence="4 6">
    <location>
        <position position="107"/>
    </location>
    <ligand>
        <name>substrate</name>
    </ligand>
</feature>
<dbReference type="InterPro" id="IPR036291">
    <property type="entry name" value="NAD(P)-bd_dom_sf"/>
</dbReference>
<dbReference type="EC" id="1.2.1.70" evidence="4"/>
<dbReference type="RefSeq" id="WP_054326997.1">
    <property type="nucleotide sequence ID" value="NZ_JACOPL010000008.1"/>
</dbReference>
<evidence type="ECO:0000259" key="10">
    <source>
        <dbReference type="Pfam" id="PF05201"/>
    </source>
</evidence>
<evidence type="ECO:0000256" key="6">
    <source>
        <dbReference type="PIRSR" id="PIRSR000445-2"/>
    </source>
</evidence>
<dbReference type="HAMAP" id="MF_00087">
    <property type="entry name" value="Glu_tRNA_reductase"/>
    <property type="match status" value="1"/>
</dbReference>
<accession>A0A923LV68</accession>
<evidence type="ECO:0000256" key="5">
    <source>
        <dbReference type="PIRSR" id="PIRSR000445-1"/>
    </source>
</evidence>
<dbReference type="Pfam" id="PF01488">
    <property type="entry name" value="Shikimate_DH"/>
    <property type="match status" value="1"/>
</dbReference>
<keyword evidence="12" id="KW-1185">Reference proteome</keyword>
<dbReference type="GO" id="GO:0050661">
    <property type="term" value="F:NADP binding"/>
    <property type="evidence" value="ECO:0007669"/>
    <property type="project" value="InterPro"/>
</dbReference>
<comment type="caution">
    <text evidence="11">The sequence shown here is derived from an EMBL/GenBank/DDBJ whole genome shotgun (WGS) entry which is preliminary data.</text>
</comment>
<comment type="function">
    <text evidence="4">Catalyzes the NADPH-dependent reduction of glutamyl-tRNA(Glu) to glutamate 1-semialdehyde (GSA).</text>
</comment>
<evidence type="ECO:0000259" key="9">
    <source>
        <dbReference type="Pfam" id="PF01488"/>
    </source>
</evidence>
<dbReference type="InterPro" id="IPR036343">
    <property type="entry name" value="GluRdtase_N_sf"/>
</dbReference>
<dbReference type="PANTHER" id="PTHR43013:SF1">
    <property type="entry name" value="GLUTAMYL-TRNA REDUCTASE"/>
    <property type="match status" value="1"/>
</dbReference>
<organism evidence="11 12">
    <name type="scientific">Agathobaculum faecis</name>
    <dbReference type="NCBI Taxonomy" id="2763013"/>
    <lineage>
        <taxon>Bacteria</taxon>
        <taxon>Bacillati</taxon>
        <taxon>Bacillota</taxon>
        <taxon>Clostridia</taxon>
        <taxon>Eubacteriales</taxon>
        <taxon>Butyricicoccaceae</taxon>
        <taxon>Agathobaculum</taxon>
    </lineage>
</organism>
<comment type="subunit">
    <text evidence="4">Homodimer.</text>
</comment>
<dbReference type="Gene3D" id="3.30.460.30">
    <property type="entry name" value="Glutamyl-tRNA reductase, N-terminal domain"/>
    <property type="match status" value="1"/>
</dbReference>
<sequence length="400" mass="42460">MELRMAGIDFVHAPIEKRERVSFVRGRVQALLPCIAAAEGVAGCVLLATCNRTELYLHGAAGTPPDPLAVLARAAGFDAAAYRPLSVSRTGRDAARHLFSVAAGLESQIFGDDQIISQVRDAAALAREARTADSVLDTLFRHAVTAGKRVRAETRLTGVPVSAAEAGARCAEGFFGSLAGRRAVVIGNGEIGRLAAAALRARGCAVTVTLRSYRHGETVVPAGCDTWPYDARCEALEGTDLAVSATASPHFTLTAVQVAAMAQPPRLLLDLAMPRDIEQAVGQDGRVTLLNLDDLGDLGDHNAAARAAAARILEEEERAFYEWHAYRQALPLIAAVKDTALDRLRFDHAYGALYADGDMDGLAELAVNKTVDLMLGGMKDKVDAEAMRACLAHIRKGSGR</sequence>
<dbReference type="GO" id="GO:0008883">
    <property type="term" value="F:glutamyl-tRNA reductase activity"/>
    <property type="evidence" value="ECO:0007669"/>
    <property type="project" value="UniProtKB-UniRule"/>
</dbReference>
<reference evidence="11" key="1">
    <citation type="submission" date="2020-08" db="EMBL/GenBank/DDBJ databases">
        <title>Genome public.</title>
        <authorList>
            <person name="Liu C."/>
            <person name="Sun Q."/>
        </authorList>
    </citation>
    <scope>NUCLEOTIDE SEQUENCE</scope>
    <source>
        <strain evidence="11">NSJ-28</strain>
    </source>
</reference>
<evidence type="ECO:0000256" key="8">
    <source>
        <dbReference type="PIRSR" id="PIRSR000445-4"/>
    </source>
</evidence>
<dbReference type="PIRSF" id="PIRSF000445">
    <property type="entry name" value="4pyrrol_synth_GluRdtase"/>
    <property type="match status" value="1"/>
</dbReference>
<dbReference type="SUPFAM" id="SSF51735">
    <property type="entry name" value="NAD(P)-binding Rossmann-fold domains"/>
    <property type="match status" value="1"/>
</dbReference>
<dbReference type="InterPro" id="IPR018214">
    <property type="entry name" value="GluRdtase_CS"/>
</dbReference>
<dbReference type="SUPFAM" id="SSF69742">
    <property type="entry name" value="Glutamyl tRNA-reductase catalytic, N-terminal domain"/>
    <property type="match status" value="1"/>
</dbReference>
<proteinExistence type="inferred from homology"/>
<gene>
    <name evidence="4 11" type="primary">hemA</name>
    <name evidence="11" type="ORF">H8S45_09830</name>
</gene>
<comment type="pathway">
    <text evidence="4">Porphyrin-containing compound metabolism; protoporphyrin-IX biosynthesis; 5-aminolevulinate from L-glutamyl-tRNA(Glu): step 1/2.</text>
</comment>
<evidence type="ECO:0000256" key="4">
    <source>
        <dbReference type="HAMAP-Rule" id="MF_00087"/>
    </source>
</evidence>
<keyword evidence="1 4" id="KW-0521">NADP</keyword>
<feature type="binding site" evidence="4 7">
    <location>
        <begin position="187"/>
        <end position="192"/>
    </location>
    <ligand>
        <name>NADP(+)</name>
        <dbReference type="ChEBI" id="CHEBI:58349"/>
    </ligand>
</feature>
<dbReference type="NCBIfam" id="TIGR01035">
    <property type="entry name" value="hemA"/>
    <property type="match status" value="1"/>
</dbReference>
<dbReference type="InterPro" id="IPR006151">
    <property type="entry name" value="Shikm_DH/Glu-tRNA_Rdtase"/>
</dbReference>
<dbReference type="PANTHER" id="PTHR43013">
    <property type="entry name" value="GLUTAMYL-TRNA REDUCTASE"/>
    <property type="match status" value="1"/>
</dbReference>
<evidence type="ECO:0000256" key="7">
    <source>
        <dbReference type="PIRSR" id="PIRSR000445-3"/>
    </source>
</evidence>
<dbReference type="Proteomes" id="UP000606499">
    <property type="component" value="Unassembled WGS sequence"/>
</dbReference>
<evidence type="ECO:0000313" key="12">
    <source>
        <dbReference type="Proteomes" id="UP000606499"/>
    </source>
</evidence>
<dbReference type="AlphaFoldDB" id="A0A923LV68"/>
<dbReference type="FunFam" id="3.30.460.30:FF:000001">
    <property type="entry name" value="Glutamyl-tRNA reductase"/>
    <property type="match status" value="1"/>
</dbReference>
<keyword evidence="2 4" id="KW-0560">Oxidoreductase</keyword>
<feature type="active site" description="Nucleophile" evidence="4 5">
    <location>
        <position position="50"/>
    </location>
</feature>
<comment type="similarity">
    <text evidence="4">Belongs to the glutamyl-tRNA reductase family.</text>
</comment>
<keyword evidence="3 4" id="KW-0627">Porphyrin biosynthesis</keyword>
<dbReference type="PROSITE" id="PS00747">
    <property type="entry name" value="GLUTR"/>
    <property type="match status" value="1"/>
</dbReference>
<evidence type="ECO:0000256" key="1">
    <source>
        <dbReference type="ARBA" id="ARBA00022857"/>
    </source>
</evidence>
<dbReference type="GO" id="GO:0019353">
    <property type="term" value="P:protoporphyrinogen IX biosynthetic process from glutamate"/>
    <property type="evidence" value="ECO:0007669"/>
    <property type="project" value="TreeGrafter"/>
</dbReference>
<dbReference type="InterPro" id="IPR000343">
    <property type="entry name" value="4pyrrol_synth_GluRdtase"/>
</dbReference>
<dbReference type="InterPro" id="IPR015895">
    <property type="entry name" value="4pyrrol_synth_GluRdtase_N"/>
</dbReference>
<protein>
    <recommendedName>
        <fullName evidence="4">Glutamyl-tRNA reductase</fullName>
        <shortName evidence="4">GluTR</shortName>
        <ecNumber evidence="4">1.2.1.70</ecNumber>
    </recommendedName>
</protein>
<feature type="binding site" evidence="4 6">
    <location>
        <position position="118"/>
    </location>
    <ligand>
        <name>substrate</name>
    </ligand>
</feature>
<comment type="catalytic activity">
    <reaction evidence="4">
        <text>(S)-4-amino-5-oxopentanoate + tRNA(Glu) + NADP(+) = L-glutamyl-tRNA(Glu) + NADPH + H(+)</text>
        <dbReference type="Rhea" id="RHEA:12344"/>
        <dbReference type="Rhea" id="RHEA-COMP:9663"/>
        <dbReference type="Rhea" id="RHEA-COMP:9680"/>
        <dbReference type="ChEBI" id="CHEBI:15378"/>
        <dbReference type="ChEBI" id="CHEBI:57501"/>
        <dbReference type="ChEBI" id="CHEBI:57783"/>
        <dbReference type="ChEBI" id="CHEBI:58349"/>
        <dbReference type="ChEBI" id="CHEBI:78442"/>
        <dbReference type="ChEBI" id="CHEBI:78520"/>
        <dbReference type="EC" id="1.2.1.70"/>
    </reaction>
</comment>
<evidence type="ECO:0000256" key="3">
    <source>
        <dbReference type="ARBA" id="ARBA00023244"/>
    </source>
</evidence>
<feature type="binding site" evidence="4 6">
    <location>
        <begin position="49"/>
        <end position="52"/>
    </location>
    <ligand>
        <name>substrate</name>
    </ligand>
</feature>
<evidence type="ECO:0000313" key="11">
    <source>
        <dbReference type="EMBL" id="MBC5725754.1"/>
    </source>
</evidence>
<comment type="miscellaneous">
    <text evidence="4">During catalysis, the active site Cys acts as a nucleophile attacking the alpha-carbonyl group of tRNA-bound glutamate with the formation of a thioester intermediate between enzyme and glutamate, and the concomitant release of tRNA(Glu). The thioester intermediate is finally reduced by direct hydride transfer from NADPH, to form the product GSA.</text>
</comment>
<dbReference type="Gene3D" id="3.40.50.720">
    <property type="entry name" value="NAD(P)-binding Rossmann-like Domain"/>
    <property type="match status" value="1"/>
</dbReference>
<dbReference type="EMBL" id="JACOPL010000008">
    <property type="protein sequence ID" value="MBC5725754.1"/>
    <property type="molecule type" value="Genomic_DNA"/>
</dbReference>
<feature type="binding site" evidence="4 6">
    <location>
        <begin position="112"/>
        <end position="114"/>
    </location>
    <ligand>
        <name>substrate</name>
    </ligand>
</feature>
<evidence type="ECO:0000256" key="2">
    <source>
        <dbReference type="ARBA" id="ARBA00023002"/>
    </source>
</evidence>
<comment type="domain">
    <text evidence="4">Possesses an unusual extended V-shaped dimeric structure with each monomer consisting of three distinct domains arranged along a curved 'spinal' alpha-helix. The N-terminal catalytic domain specifically recognizes the glutamate moiety of the substrate. The second domain is the NADPH-binding domain, and the third C-terminal domain is responsible for dimerization.</text>
</comment>
<name>A0A923LV68_9FIRM</name>
<feature type="domain" description="Glutamyl-tRNA reductase N-terminal" evidence="10">
    <location>
        <begin position="7"/>
        <end position="154"/>
    </location>
</feature>
<feature type="domain" description="Quinate/shikimate 5-dehydrogenase/glutamyl-tRNA reductase" evidence="9">
    <location>
        <begin position="171"/>
        <end position="295"/>
    </location>
</feature>
<feature type="site" description="Important for activity" evidence="4 8">
    <location>
        <position position="97"/>
    </location>
</feature>